<dbReference type="InterPro" id="IPR018841">
    <property type="entry name" value="DUF2442"/>
</dbReference>
<name>A0A6F8PW10_9GAMM</name>
<gene>
    <name evidence="1" type="ORF">THMIRHAS_16590</name>
</gene>
<proteinExistence type="predicted"/>
<reference evidence="2" key="1">
    <citation type="submission" date="2019-11" db="EMBL/GenBank/DDBJ databases">
        <title>Isolation and characterization of two novel species in the genus Thiomicrorhabdus.</title>
        <authorList>
            <person name="Mochizuki J."/>
            <person name="Kojima H."/>
            <person name="Fukui M."/>
        </authorList>
    </citation>
    <scope>NUCLEOTIDE SEQUENCE [LARGE SCALE GENOMIC DNA]</scope>
    <source>
        <strain evidence="2">aks77</strain>
    </source>
</reference>
<accession>A0A6F8PW10</accession>
<evidence type="ECO:0000313" key="1">
    <source>
        <dbReference type="EMBL" id="BBP46286.1"/>
    </source>
</evidence>
<keyword evidence="2" id="KW-1185">Reference proteome</keyword>
<dbReference type="Pfam" id="PF10387">
    <property type="entry name" value="DUF2442"/>
    <property type="match status" value="1"/>
</dbReference>
<dbReference type="SUPFAM" id="SSF143880">
    <property type="entry name" value="NE0471 N-terminal domain-like"/>
    <property type="match status" value="1"/>
</dbReference>
<dbReference type="Gene3D" id="3.30.2020.10">
    <property type="entry name" value="NE0471-like N-terminal domain"/>
    <property type="match status" value="1"/>
</dbReference>
<evidence type="ECO:0000313" key="2">
    <source>
        <dbReference type="Proteomes" id="UP000501726"/>
    </source>
</evidence>
<dbReference type="InterPro" id="IPR036782">
    <property type="entry name" value="NE0471-like_N"/>
</dbReference>
<dbReference type="RefSeq" id="WP_173272757.1">
    <property type="nucleotide sequence ID" value="NZ_AP021889.1"/>
</dbReference>
<protein>
    <recommendedName>
        <fullName evidence="3">DUF2442 domain-containing protein</fullName>
    </recommendedName>
</protein>
<dbReference type="Proteomes" id="UP000501726">
    <property type="component" value="Chromosome"/>
</dbReference>
<dbReference type="EMBL" id="AP021889">
    <property type="protein sequence ID" value="BBP46286.1"/>
    <property type="molecule type" value="Genomic_DNA"/>
</dbReference>
<organism evidence="1 2">
    <name type="scientific">Thiosulfatimonas sediminis</name>
    <dbReference type="NCBI Taxonomy" id="2675054"/>
    <lineage>
        <taxon>Bacteria</taxon>
        <taxon>Pseudomonadati</taxon>
        <taxon>Pseudomonadota</taxon>
        <taxon>Gammaproteobacteria</taxon>
        <taxon>Thiotrichales</taxon>
        <taxon>Piscirickettsiaceae</taxon>
        <taxon>Thiosulfatimonas</taxon>
    </lineage>
</organism>
<sequence>MEWDVTEVRVKADNALLVRFKDGVEGTVEFANSFFYGVFEKLKDPKKFRQVMVVDGVVTWPGELDLAPDAMYNEIKKNGLWILEK</sequence>
<evidence type="ECO:0008006" key="3">
    <source>
        <dbReference type="Google" id="ProtNLM"/>
    </source>
</evidence>
<dbReference type="KEGG" id="tse:THMIRHAS_16590"/>
<dbReference type="AlphaFoldDB" id="A0A6F8PW10"/>